<sequence>MRRLAPGKPALNAKSAAKTPHSCKNAVYSPTDGILEENGCKNAVFLPEEAAFRPFPGRAPAKSQAFPPSIRGNAGIPAFLQV</sequence>
<proteinExistence type="predicted"/>
<keyword evidence="3" id="KW-1185">Reference proteome</keyword>
<evidence type="ECO:0000256" key="1">
    <source>
        <dbReference type="SAM" id="MobiDB-lite"/>
    </source>
</evidence>
<evidence type="ECO:0000313" key="2">
    <source>
        <dbReference type="EMBL" id="MBB6732924.1"/>
    </source>
</evidence>
<dbReference type="RefSeq" id="WP_185130586.1">
    <property type="nucleotide sequence ID" value="NZ_JACJVO010000022.1"/>
</dbReference>
<dbReference type="EMBL" id="JACJVO010000022">
    <property type="protein sequence ID" value="MBB6732924.1"/>
    <property type="molecule type" value="Genomic_DNA"/>
</dbReference>
<gene>
    <name evidence="2" type="ORF">H7C18_18570</name>
</gene>
<comment type="caution">
    <text evidence="2">The sequence shown here is derived from an EMBL/GenBank/DDBJ whole genome shotgun (WGS) entry which is preliminary data.</text>
</comment>
<feature type="region of interest" description="Disordered" evidence="1">
    <location>
        <begin position="1"/>
        <end position="22"/>
    </location>
</feature>
<evidence type="ECO:0000313" key="3">
    <source>
        <dbReference type="Proteomes" id="UP000564644"/>
    </source>
</evidence>
<name>A0A7X0VW83_9BACL</name>
<accession>A0A7X0VW83</accession>
<protein>
    <submittedName>
        <fullName evidence="2">Uncharacterized protein</fullName>
    </submittedName>
</protein>
<dbReference type="AlphaFoldDB" id="A0A7X0VW83"/>
<dbReference type="Proteomes" id="UP000564644">
    <property type="component" value="Unassembled WGS sequence"/>
</dbReference>
<reference evidence="2 3" key="1">
    <citation type="submission" date="2020-08" db="EMBL/GenBank/DDBJ databases">
        <title>Cohnella phylogeny.</title>
        <authorList>
            <person name="Dunlap C."/>
        </authorList>
    </citation>
    <scope>NUCLEOTIDE SEQUENCE [LARGE SCALE GENOMIC DNA]</scope>
    <source>
        <strain evidence="2 3">CBP 2801</strain>
    </source>
</reference>
<organism evidence="2 3">
    <name type="scientific">Cohnella zeiphila</name>
    <dbReference type="NCBI Taxonomy" id="2761120"/>
    <lineage>
        <taxon>Bacteria</taxon>
        <taxon>Bacillati</taxon>
        <taxon>Bacillota</taxon>
        <taxon>Bacilli</taxon>
        <taxon>Bacillales</taxon>
        <taxon>Paenibacillaceae</taxon>
        <taxon>Cohnella</taxon>
    </lineage>
</organism>